<dbReference type="Proteomes" id="UP000216345">
    <property type="component" value="Unassembled WGS sequence"/>
</dbReference>
<evidence type="ECO:0000313" key="2">
    <source>
        <dbReference type="EMBL" id="OYR18078.1"/>
    </source>
</evidence>
<name>A0A256FTK1_9HYPH</name>
<organism evidence="2 3">
    <name type="scientific">Brucella rhizosphaerae</name>
    <dbReference type="NCBI Taxonomy" id="571254"/>
    <lineage>
        <taxon>Bacteria</taxon>
        <taxon>Pseudomonadati</taxon>
        <taxon>Pseudomonadota</taxon>
        <taxon>Alphaproteobacteria</taxon>
        <taxon>Hyphomicrobiales</taxon>
        <taxon>Brucellaceae</taxon>
        <taxon>Brucella/Ochrobactrum group</taxon>
        <taxon>Brucella</taxon>
    </lineage>
</organism>
<dbReference type="AlphaFoldDB" id="A0A256FTK1"/>
<accession>A0A256FTK1</accession>
<keyword evidence="1" id="KW-1133">Transmembrane helix</keyword>
<comment type="caution">
    <text evidence="2">The sequence shown here is derived from an EMBL/GenBank/DDBJ whole genome shotgun (WGS) entry which is preliminary data.</text>
</comment>
<feature type="transmembrane region" description="Helical" evidence="1">
    <location>
        <begin position="156"/>
        <end position="176"/>
    </location>
</feature>
<protein>
    <recommendedName>
        <fullName evidence="4">DUF1109 domain-containing protein</fullName>
    </recommendedName>
</protein>
<dbReference type="RefSeq" id="WP_094573896.1">
    <property type="nucleotide sequence ID" value="NZ_JBHEEL010000002.1"/>
</dbReference>
<feature type="transmembrane region" description="Helical" evidence="1">
    <location>
        <begin position="120"/>
        <end position="144"/>
    </location>
</feature>
<evidence type="ECO:0008006" key="4">
    <source>
        <dbReference type="Google" id="ProtNLM"/>
    </source>
</evidence>
<feature type="transmembrane region" description="Helical" evidence="1">
    <location>
        <begin position="57"/>
        <end position="78"/>
    </location>
</feature>
<dbReference type="Pfam" id="PF06532">
    <property type="entry name" value="NrsF"/>
    <property type="match status" value="1"/>
</dbReference>
<keyword evidence="1" id="KW-0472">Membrane</keyword>
<reference evidence="2 3" key="1">
    <citation type="submission" date="2017-07" db="EMBL/GenBank/DDBJ databases">
        <title>Phylogenetic study on the rhizospheric bacterium Ochrobactrum sp. A44.</title>
        <authorList>
            <person name="Krzyzanowska D.M."/>
            <person name="Ossowicki A."/>
            <person name="Rajewska M."/>
            <person name="Maciag T."/>
            <person name="Kaczynski Z."/>
            <person name="Czerwicka M."/>
            <person name="Jafra S."/>
        </authorList>
    </citation>
    <scope>NUCLEOTIDE SEQUENCE [LARGE SCALE GENOMIC DNA]</scope>
    <source>
        <strain evidence="2 3">PR17</strain>
    </source>
</reference>
<feature type="transmembrane region" description="Helical" evidence="1">
    <location>
        <begin position="90"/>
        <end position="108"/>
    </location>
</feature>
<keyword evidence="3" id="KW-1185">Reference proteome</keyword>
<proteinExistence type="predicted"/>
<gene>
    <name evidence="2" type="ORF">CEV32_3505</name>
</gene>
<keyword evidence="1" id="KW-0812">Transmembrane</keyword>
<feature type="transmembrane region" description="Helical" evidence="1">
    <location>
        <begin position="188"/>
        <end position="209"/>
    </location>
</feature>
<dbReference type="OrthoDB" id="7764375at2"/>
<dbReference type="EMBL" id="NNRK01000017">
    <property type="protein sequence ID" value="OYR18078.1"/>
    <property type="molecule type" value="Genomic_DNA"/>
</dbReference>
<evidence type="ECO:0000313" key="3">
    <source>
        <dbReference type="Proteomes" id="UP000216345"/>
    </source>
</evidence>
<feature type="transmembrane region" description="Helical" evidence="1">
    <location>
        <begin position="24"/>
        <end position="45"/>
    </location>
</feature>
<evidence type="ECO:0000256" key="1">
    <source>
        <dbReference type="SAM" id="Phobius"/>
    </source>
</evidence>
<sequence>MTDNLINRLAVDVKPVASNAMRLLFLRHAGGGIAAGLVIMLLLLGVRHDLSLAMTTAAFWTKLAYATFLLLILVPAIFALSRPIHARMNWLPLALLLVCLIGVALYQWGNALPEQKDVLVWGRTALVCPWLIVLISSPMLASLLAAMRRLAPANPALAGLAAGILSGGSGVLVYSLHCPETGIPFVAIWYTLGIAITGLLGMIGGRLLLRW</sequence>
<dbReference type="InterPro" id="IPR009495">
    <property type="entry name" value="NrsF"/>
</dbReference>